<organism evidence="1 2">
    <name type="scientific">Blattamonas nauphoetae</name>
    <dbReference type="NCBI Taxonomy" id="2049346"/>
    <lineage>
        <taxon>Eukaryota</taxon>
        <taxon>Metamonada</taxon>
        <taxon>Preaxostyla</taxon>
        <taxon>Oxymonadida</taxon>
        <taxon>Blattamonas</taxon>
    </lineage>
</organism>
<dbReference type="EMBL" id="JARBJD010000082">
    <property type="protein sequence ID" value="KAK2954103.1"/>
    <property type="molecule type" value="Genomic_DNA"/>
</dbReference>
<sequence>MQIEPPPTTAPFHIYSFLSQYLLSTHQIDLSDDAISKITYQAPSPDIGASYLGREAANRYLSLVAIAFFSNSESIRSTVGSVDELRNILRAFFSQLYKPLSLTVSETIFSASLLLQYLSTLPPPGPKASSLLDGGNYGTVFLCSLILSLKMLRDRPIKNTWWANLFNFPVVTLNHSERLFLIQVDNYLHTSSELFNLLTLVLFSK</sequence>
<proteinExistence type="predicted"/>
<reference evidence="1 2" key="1">
    <citation type="journal article" date="2022" name="bioRxiv">
        <title>Genomics of Preaxostyla Flagellates Illuminates Evolutionary Transitions and the Path Towards Mitochondrial Loss.</title>
        <authorList>
            <person name="Novak L.V.F."/>
            <person name="Treitli S.C."/>
            <person name="Pyrih J."/>
            <person name="Halakuc P."/>
            <person name="Pipaliya S.V."/>
            <person name="Vacek V."/>
            <person name="Brzon O."/>
            <person name="Soukal P."/>
            <person name="Eme L."/>
            <person name="Dacks J.B."/>
            <person name="Karnkowska A."/>
            <person name="Elias M."/>
            <person name="Hampl V."/>
        </authorList>
    </citation>
    <scope>NUCLEOTIDE SEQUENCE [LARGE SCALE GENOMIC DNA]</scope>
    <source>
        <strain evidence="1">NAU3</strain>
        <tissue evidence="1">Gut</tissue>
    </source>
</reference>
<evidence type="ECO:0000313" key="1">
    <source>
        <dbReference type="EMBL" id="KAK2954103.1"/>
    </source>
</evidence>
<comment type="caution">
    <text evidence="1">The sequence shown here is derived from an EMBL/GenBank/DDBJ whole genome shotgun (WGS) entry which is preliminary data.</text>
</comment>
<gene>
    <name evidence="1" type="ORF">BLNAU_10920</name>
</gene>
<protein>
    <submittedName>
        <fullName evidence="1">Uncharacterized protein</fullName>
    </submittedName>
</protein>
<evidence type="ECO:0000313" key="2">
    <source>
        <dbReference type="Proteomes" id="UP001281761"/>
    </source>
</evidence>
<accession>A0ABQ9XNV8</accession>
<keyword evidence="2" id="KW-1185">Reference proteome</keyword>
<dbReference type="Gene3D" id="1.10.472.10">
    <property type="entry name" value="Cyclin-like"/>
    <property type="match status" value="1"/>
</dbReference>
<dbReference type="Proteomes" id="UP001281761">
    <property type="component" value="Unassembled WGS sequence"/>
</dbReference>
<name>A0ABQ9XNV8_9EUKA</name>